<comment type="subcellular location">
    <subcellularLocation>
        <location evidence="1">Membrane</location>
        <topology evidence="1">Multi-pass membrane protein</topology>
    </subcellularLocation>
</comment>
<dbReference type="InterPro" id="IPR018490">
    <property type="entry name" value="cNMP-bd_dom_sf"/>
</dbReference>
<evidence type="ECO:0000256" key="3">
    <source>
        <dbReference type="ARBA" id="ARBA00022692"/>
    </source>
</evidence>
<dbReference type="Pfam" id="PF00027">
    <property type="entry name" value="cNMP_binding"/>
    <property type="match status" value="1"/>
</dbReference>
<dbReference type="CDD" id="cd00038">
    <property type="entry name" value="CAP_ED"/>
    <property type="match status" value="1"/>
</dbReference>
<evidence type="ECO:0000256" key="5">
    <source>
        <dbReference type="ARBA" id="ARBA00023065"/>
    </source>
</evidence>
<organism evidence="9 10">
    <name type="scientific">Merluccius polli</name>
    <name type="common">Benguela hake</name>
    <name type="synonym">Merluccius cadenati</name>
    <dbReference type="NCBI Taxonomy" id="89951"/>
    <lineage>
        <taxon>Eukaryota</taxon>
        <taxon>Metazoa</taxon>
        <taxon>Chordata</taxon>
        <taxon>Craniata</taxon>
        <taxon>Vertebrata</taxon>
        <taxon>Euteleostomi</taxon>
        <taxon>Actinopterygii</taxon>
        <taxon>Neopterygii</taxon>
        <taxon>Teleostei</taxon>
        <taxon>Neoteleostei</taxon>
        <taxon>Acanthomorphata</taxon>
        <taxon>Zeiogadaria</taxon>
        <taxon>Gadariae</taxon>
        <taxon>Gadiformes</taxon>
        <taxon>Gadoidei</taxon>
        <taxon>Merlucciidae</taxon>
        <taxon>Merluccius</taxon>
    </lineage>
</organism>
<keyword evidence="10" id="KW-1185">Reference proteome</keyword>
<dbReference type="SMART" id="SM00100">
    <property type="entry name" value="cNMP"/>
    <property type="match status" value="1"/>
</dbReference>
<dbReference type="Proteomes" id="UP001174136">
    <property type="component" value="Unassembled WGS sequence"/>
</dbReference>
<gene>
    <name evidence="9" type="primary">HCN1_2</name>
    <name evidence="9" type="ORF">N1851_022358</name>
</gene>
<evidence type="ECO:0000259" key="8">
    <source>
        <dbReference type="PROSITE" id="PS50042"/>
    </source>
</evidence>
<feature type="transmembrane region" description="Helical" evidence="7">
    <location>
        <begin position="239"/>
        <end position="259"/>
    </location>
</feature>
<dbReference type="Gene3D" id="1.10.287.70">
    <property type="match status" value="1"/>
</dbReference>
<dbReference type="GO" id="GO:0003254">
    <property type="term" value="P:regulation of membrane depolarization"/>
    <property type="evidence" value="ECO:0007669"/>
    <property type="project" value="TreeGrafter"/>
</dbReference>
<dbReference type="Gene3D" id="2.60.120.10">
    <property type="entry name" value="Jelly Rolls"/>
    <property type="match status" value="1"/>
</dbReference>
<dbReference type="AlphaFoldDB" id="A0AA47NX95"/>
<keyword evidence="4 7" id="KW-1133">Transmembrane helix</keyword>
<keyword evidence="5" id="KW-0406">Ion transport</keyword>
<dbReference type="GO" id="GO:0030424">
    <property type="term" value="C:axon"/>
    <property type="evidence" value="ECO:0007669"/>
    <property type="project" value="TreeGrafter"/>
</dbReference>
<feature type="transmembrane region" description="Helical" evidence="7">
    <location>
        <begin position="198"/>
        <end position="218"/>
    </location>
</feature>
<dbReference type="InterPro" id="IPR051413">
    <property type="entry name" value="K/Na_HCN_channel"/>
</dbReference>
<feature type="transmembrane region" description="Helical" evidence="7">
    <location>
        <begin position="160"/>
        <end position="178"/>
    </location>
</feature>
<dbReference type="GO" id="GO:0035725">
    <property type="term" value="P:sodium ion transmembrane transport"/>
    <property type="evidence" value="ECO:0007669"/>
    <property type="project" value="TreeGrafter"/>
</dbReference>
<dbReference type="PANTHER" id="PTHR45689:SF8">
    <property type="entry name" value="POTASSIUM_SODIUM HYPERPOLARIZATION-ACTIVATED CYCLIC NUCLEOTIDE-GATED CHANNEL 2-LIKE"/>
    <property type="match status" value="1"/>
</dbReference>
<keyword evidence="6 7" id="KW-0472">Membrane</keyword>
<dbReference type="Gene3D" id="1.10.287.630">
    <property type="entry name" value="Helix hairpin bin"/>
    <property type="match status" value="1"/>
</dbReference>
<comment type="caution">
    <text evidence="9">The sequence shown here is derived from an EMBL/GenBank/DDBJ whole genome shotgun (WGS) entry which is preliminary data.</text>
</comment>
<feature type="domain" description="Cyclic nucleotide-binding" evidence="8">
    <location>
        <begin position="416"/>
        <end position="530"/>
    </location>
</feature>
<evidence type="ECO:0000256" key="2">
    <source>
        <dbReference type="ARBA" id="ARBA00022448"/>
    </source>
</evidence>
<proteinExistence type="predicted"/>
<dbReference type="PANTHER" id="PTHR45689">
    <property type="entry name" value="I[[H]] CHANNEL, ISOFORM E"/>
    <property type="match status" value="1"/>
</dbReference>
<evidence type="ECO:0000313" key="9">
    <source>
        <dbReference type="EMBL" id="KAK0140660.1"/>
    </source>
</evidence>
<feature type="transmembrane region" description="Helical" evidence="7">
    <location>
        <begin position="313"/>
        <end position="336"/>
    </location>
</feature>
<feature type="transmembrane region" description="Helical" evidence="7">
    <location>
        <begin position="113"/>
        <end position="133"/>
    </location>
</feature>
<dbReference type="InterPro" id="IPR000595">
    <property type="entry name" value="cNMP-bd_dom"/>
</dbReference>
<dbReference type="PROSITE" id="PS50042">
    <property type="entry name" value="CNMP_BINDING_3"/>
    <property type="match status" value="1"/>
</dbReference>
<sequence length="534" mass="61629">MKRLEMENVPSSTAVAFVTESASPGTDDLDPVHLEALDPVHLEALDRVHLEALDPVHLEAQECARQEEGGAWVIHPLSQFRRYYTLFMMVITLENLFSLPVEMMLPSHEGYSGHMIFSLFCDTMFLVDIALNFRMGILSNDREVAILDLHTIKMTYLKTWFIPDLMAAFPVDMILLIAEHQIHDQTPLLAMKILRILMFLRIVSMVRLLRVSRLVTFFNKLEMASNTNLELPRTFFRNILVFIIMFLVCHWNGCLQYFVAMVMDYPEDCWVRKENLMNGTFAEKYSFAMFRAVSHMTCVSYGSTEPPTDEAEMWVLMVSMISGGVVFTMLVANFSATMTNVDTPAKTYKNNVTHLDDFMVYTKLPKKLRRRTLNYYWTRHGGRWFDEKNLLNMVSKSLREEILMTVCRTLLKKVPMFKGQGANFINAVLPKLVFEVFQEGDTIFRKKAPGDRMFFISEGHVTIEMDGVQRDLFDGDYFGEVDLLKHGMRAVTARALTICRVFSLSADSLHQILHSFPHVKRQIEETAVRRGRNN</sequence>
<dbReference type="GO" id="GO:0098855">
    <property type="term" value="C:HCN channel complex"/>
    <property type="evidence" value="ECO:0007669"/>
    <property type="project" value="TreeGrafter"/>
</dbReference>
<dbReference type="InterPro" id="IPR014710">
    <property type="entry name" value="RmlC-like_jellyroll"/>
</dbReference>
<evidence type="ECO:0000256" key="6">
    <source>
        <dbReference type="ARBA" id="ARBA00023136"/>
    </source>
</evidence>
<dbReference type="SUPFAM" id="SSF51206">
    <property type="entry name" value="cAMP-binding domain-like"/>
    <property type="match status" value="1"/>
</dbReference>
<evidence type="ECO:0000313" key="10">
    <source>
        <dbReference type="Proteomes" id="UP001174136"/>
    </source>
</evidence>
<reference evidence="9" key="1">
    <citation type="journal article" date="2023" name="Front. Mar. Sci.">
        <title>A new Merluccius polli reference genome to investigate the effects of global change in West African waters.</title>
        <authorList>
            <person name="Mateo J.L."/>
            <person name="Blanco-Fernandez C."/>
            <person name="Garcia-Vazquez E."/>
            <person name="Machado-Schiaffino G."/>
        </authorList>
    </citation>
    <scope>NUCLEOTIDE SEQUENCE</scope>
    <source>
        <strain evidence="9">C29</strain>
        <tissue evidence="9">Fin</tissue>
    </source>
</reference>
<dbReference type="InterPro" id="IPR005821">
    <property type="entry name" value="Ion_trans_dom"/>
</dbReference>
<feature type="transmembrane region" description="Helical" evidence="7">
    <location>
        <begin position="83"/>
        <end position="101"/>
    </location>
</feature>
<evidence type="ECO:0000256" key="4">
    <source>
        <dbReference type="ARBA" id="ARBA00022989"/>
    </source>
</evidence>
<evidence type="ECO:0000256" key="1">
    <source>
        <dbReference type="ARBA" id="ARBA00004141"/>
    </source>
</evidence>
<keyword evidence="2" id="KW-0813">Transport</keyword>
<dbReference type="EMBL" id="JAOPHQ010004038">
    <property type="protein sequence ID" value="KAK0140660.1"/>
    <property type="molecule type" value="Genomic_DNA"/>
</dbReference>
<protein>
    <submittedName>
        <fullName evidence="9">Potassium/sodium hyperpolarization-activated cyclic nucleotide-gated channel 1</fullName>
    </submittedName>
</protein>
<name>A0AA47NX95_MERPO</name>
<dbReference type="SUPFAM" id="SSF81324">
    <property type="entry name" value="Voltage-gated potassium channels"/>
    <property type="match status" value="1"/>
</dbReference>
<dbReference type="GO" id="GO:0030425">
    <property type="term" value="C:dendrite"/>
    <property type="evidence" value="ECO:0007669"/>
    <property type="project" value="TreeGrafter"/>
</dbReference>
<dbReference type="GO" id="GO:0005249">
    <property type="term" value="F:voltage-gated potassium channel activity"/>
    <property type="evidence" value="ECO:0007669"/>
    <property type="project" value="TreeGrafter"/>
</dbReference>
<accession>A0AA47NX95</accession>
<keyword evidence="3 7" id="KW-0812">Transmembrane</keyword>
<evidence type="ECO:0000256" key="7">
    <source>
        <dbReference type="SAM" id="Phobius"/>
    </source>
</evidence>
<dbReference type="Pfam" id="PF00520">
    <property type="entry name" value="Ion_trans"/>
    <property type="match status" value="1"/>
</dbReference>